<organism evidence="2 3">
    <name type="scientific">Ilyodon furcidens</name>
    <name type="common">goldbreast splitfin</name>
    <dbReference type="NCBI Taxonomy" id="33524"/>
    <lineage>
        <taxon>Eukaryota</taxon>
        <taxon>Metazoa</taxon>
        <taxon>Chordata</taxon>
        <taxon>Craniata</taxon>
        <taxon>Vertebrata</taxon>
        <taxon>Euteleostomi</taxon>
        <taxon>Actinopterygii</taxon>
        <taxon>Neopterygii</taxon>
        <taxon>Teleostei</taxon>
        <taxon>Neoteleostei</taxon>
        <taxon>Acanthomorphata</taxon>
        <taxon>Ovalentaria</taxon>
        <taxon>Atherinomorphae</taxon>
        <taxon>Cyprinodontiformes</taxon>
        <taxon>Goodeidae</taxon>
        <taxon>Ilyodon</taxon>
    </lineage>
</organism>
<dbReference type="CDD" id="cd01671">
    <property type="entry name" value="CARD"/>
    <property type="match status" value="1"/>
</dbReference>
<dbReference type="Proteomes" id="UP001482620">
    <property type="component" value="Unassembled WGS sequence"/>
</dbReference>
<comment type="caution">
    <text evidence="2">The sequence shown here is derived from an EMBL/GenBank/DDBJ whole genome shotgun (WGS) entry which is preliminary data.</text>
</comment>
<dbReference type="EMBL" id="JAHRIQ010097669">
    <property type="protein sequence ID" value="MEQ2253402.1"/>
    <property type="molecule type" value="Genomic_DNA"/>
</dbReference>
<accession>A0ABV0VB61</accession>
<dbReference type="Pfam" id="PF00619">
    <property type="entry name" value="CARD"/>
    <property type="match status" value="1"/>
</dbReference>
<feature type="non-terminal residue" evidence="2">
    <location>
        <position position="205"/>
    </location>
</feature>
<dbReference type="PROSITE" id="PS50209">
    <property type="entry name" value="CARD"/>
    <property type="match status" value="1"/>
</dbReference>
<dbReference type="SMART" id="SM00114">
    <property type="entry name" value="CARD"/>
    <property type="match status" value="1"/>
</dbReference>
<proteinExistence type="predicted"/>
<dbReference type="InterPro" id="IPR001315">
    <property type="entry name" value="CARD"/>
</dbReference>
<dbReference type="InterPro" id="IPR027417">
    <property type="entry name" value="P-loop_NTPase"/>
</dbReference>
<evidence type="ECO:0000313" key="2">
    <source>
        <dbReference type="EMBL" id="MEQ2253402.1"/>
    </source>
</evidence>
<dbReference type="SUPFAM" id="SSF47986">
    <property type="entry name" value="DEATH domain"/>
    <property type="match status" value="1"/>
</dbReference>
<sequence length="205" mass="23597">MACAKQSAKDYITNARVHLVGELRNLSVILENLYQQGVLTDEEVRQIKAEKDDYDRTRAILDSVSRKGEAACYKLLRTIYLTRTLERPAPLFKNIHEASTEAKRFDLHHWISCFPFKEDTEMGPNYIQEPRSCHSEPDKGKDEIFQDIERNSDNVTVILDGVTNLSSSVVKKLVDKDLLPDAKIIITCRPDDEEDLCLEDWLRVE</sequence>
<protein>
    <recommendedName>
        <fullName evidence="1">CARD domain-containing protein</fullName>
    </recommendedName>
</protein>
<reference evidence="2 3" key="1">
    <citation type="submission" date="2021-06" db="EMBL/GenBank/DDBJ databases">
        <authorList>
            <person name="Palmer J.M."/>
        </authorList>
    </citation>
    <scope>NUCLEOTIDE SEQUENCE [LARGE SCALE GENOMIC DNA]</scope>
    <source>
        <strain evidence="3">if_2019</strain>
        <tissue evidence="2">Muscle</tissue>
    </source>
</reference>
<dbReference type="Gene3D" id="1.10.533.10">
    <property type="entry name" value="Death Domain, Fas"/>
    <property type="match status" value="1"/>
</dbReference>
<gene>
    <name evidence="2" type="ORF">ILYODFUR_031735</name>
</gene>
<feature type="domain" description="CARD" evidence="1">
    <location>
        <begin position="4"/>
        <end position="79"/>
    </location>
</feature>
<name>A0ABV0VB61_9TELE</name>
<evidence type="ECO:0000259" key="1">
    <source>
        <dbReference type="PROSITE" id="PS50209"/>
    </source>
</evidence>
<keyword evidence="3" id="KW-1185">Reference proteome</keyword>
<evidence type="ECO:0000313" key="3">
    <source>
        <dbReference type="Proteomes" id="UP001482620"/>
    </source>
</evidence>
<dbReference type="InterPro" id="IPR011029">
    <property type="entry name" value="DEATH-like_dom_sf"/>
</dbReference>
<dbReference type="Gene3D" id="3.40.50.300">
    <property type="entry name" value="P-loop containing nucleotide triphosphate hydrolases"/>
    <property type="match status" value="1"/>
</dbReference>